<dbReference type="NCBIfam" id="NF046112">
    <property type="entry name" value="MSMEG_6209_Nter"/>
    <property type="match status" value="1"/>
</dbReference>
<reference evidence="1" key="1">
    <citation type="journal article" date="2022" name="ISME J.">
        <title>Identification of active gaseous-alkane degraders at natural gas seeps.</title>
        <authorList>
            <person name="Farhan Ul Haque M."/>
            <person name="Hernandez M."/>
            <person name="Crombie A.T."/>
            <person name="Murrell J.C."/>
        </authorList>
    </citation>
    <scope>NUCLEOTIDE SEQUENCE</scope>
    <source>
        <strain evidence="1">ANDR5</strain>
    </source>
</reference>
<sequence>MAQISEAMMIDQVLERLSSTFSDIPPQDVTEVVRTAHARFDSSTVREFVPLLVERRARAELSAKSSLLTWSS</sequence>
<accession>A0ABS9YYZ0</accession>
<dbReference type="EMBL" id="JAIVFL010000001">
    <property type="protein sequence ID" value="MCI4675994.1"/>
    <property type="molecule type" value="Genomic_DNA"/>
</dbReference>
<dbReference type="RefSeq" id="WP_243072239.1">
    <property type="nucleotide sequence ID" value="NZ_JAIVFL010000001.1"/>
</dbReference>
<dbReference type="Gene3D" id="1.10.8.1060">
    <property type="entry name" value="Corynebacterium glutamicum thioredoxin-dependent arsenate reductase, N-terminal domain"/>
    <property type="match status" value="1"/>
</dbReference>
<comment type="caution">
    <text evidence="1">The sequence shown here is derived from an EMBL/GenBank/DDBJ whole genome shotgun (WGS) entry which is preliminary data.</text>
</comment>
<evidence type="ECO:0000313" key="1">
    <source>
        <dbReference type="EMBL" id="MCI4675994.1"/>
    </source>
</evidence>
<name>A0ABS9YYZ0_9MYCO</name>
<gene>
    <name evidence="1" type="ORF">K9U37_14400</name>
</gene>
<organism evidence="1 2">
    <name type="scientific">Candidatus Mycolicibacterium alkanivorans</name>
    <dbReference type="NCBI Taxonomy" id="2954114"/>
    <lineage>
        <taxon>Bacteria</taxon>
        <taxon>Bacillati</taxon>
        <taxon>Actinomycetota</taxon>
        <taxon>Actinomycetes</taxon>
        <taxon>Mycobacteriales</taxon>
        <taxon>Mycobacteriaceae</taxon>
        <taxon>Mycolicibacterium</taxon>
    </lineage>
</organism>
<protein>
    <submittedName>
        <fullName evidence="1">Uncharacterized protein</fullName>
    </submittedName>
</protein>
<dbReference type="Proteomes" id="UP001139068">
    <property type="component" value="Unassembled WGS sequence"/>
</dbReference>
<keyword evidence="2" id="KW-1185">Reference proteome</keyword>
<proteinExistence type="predicted"/>
<evidence type="ECO:0000313" key="2">
    <source>
        <dbReference type="Proteomes" id="UP001139068"/>
    </source>
</evidence>